<dbReference type="Proteomes" id="UP000077255">
    <property type="component" value="Chromosome"/>
</dbReference>
<protein>
    <recommendedName>
        <fullName evidence="4">EF-hand domain-containing protein</fullName>
    </recommendedName>
</protein>
<evidence type="ECO:0000313" key="2">
    <source>
        <dbReference type="EMBL" id="AND70101.1"/>
    </source>
</evidence>
<proteinExistence type="predicted"/>
<dbReference type="EMBL" id="CP014841">
    <property type="protein sequence ID" value="AND70101.1"/>
    <property type="molecule type" value="Genomic_DNA"/>
</dbReference>
<dbReference type="AlphaFoldDB" id="A0A160N2H8"/>
<dbReference type="PATRIC" id="fig|445710.3.peg.2639"/>
<evidence type="ECO:0000313" key="3">
    <source>
        <dbReference type="Proteomes" id="UP000077255"/>
    </source>
</evidence>
<feature type="signal peptide" evidence="1">
    <location>
        <begin position="1"/>
        <end position="21"/>
    </location>
</feature>
<keyword evidence="1" id="KW-0732">Signal</keyword>
<reference evidence="2 3" key="1">
    <citation type="submission" date="2016-02" db="EMBL/GenBank/DDBJ databases">
        <title>Complete genome sequencing and analysis of ATSB10, Dyella thiooxydans isolated from rhizosphere soil of sunflower (Helianthus annuus L.).</title>
        <authorList>
            <person name="Lee Y."/>
            <person name="Hwangbo K."/>
            <person name="Chung H."/>
            <person name="Yoo J."/>
            <person name="Kim K.Y."/>
            <person name="Sa T.M."/>
            <person name="Um Y."/>
            <person name="Madhaiyan M."/>
        </authorList>
    </citation>
    <scope>NUCLEOTIDE SEQUENCE [LARGE SCALE GENOMIC DNA]</scope>
    <source>
        <strain evidence="2 3">ATSB10</strain>
    </source>
</reference>
<feature type="chain" id="PRO_5007817656" description="EF-hand domain-containing protein" evidence="1">
    <location>
        <begin position="22"/>
        <end position="104"/>
    </location>
</feature>
<dbReference type="Gene3D" id="1.10.238.10">
    <property type="entry name" value="EF-hand"/>
    <property type="match status" value="1"/>
</dbReference>
<dbReference type="SUPFAM" id="SSF47473">
    <property type="entry name" value="EF-hand"/>
    <property type="match status" value="1"/>
</dbReference>
<dbReference type="InterPro" id="IPR011992">
    <property type="entry name" value="EF-hand-dom_pair"/>
</dbReference>
<dbReference type="KEGG" id="dtx:ATSB10_26470"/>
<accession>A0A160N2H8</accession>
<dbReference type="STRING" id="445710.ATSB10_26470"/>
<gene>
    <name evidence="2" type="ORF">ATSB10_26470</name>
</gene>
<keyword evidence="3" id="KW-1185">Reference proteome</keyword>
<evidence type="ECO:0000256" key="1">
    <source>
        <dbReference type="SAM" id="SignalP"/>
    </source>
</evidence>
<organism evidence="2 3">
    <name type="scientific">Dyella thiooxydans</name>
    <dbReference type="NCBI Taxonomy" id="445710"/>
    <lineage>
        <taxon>Bacteria</taxon>
        <taxon>Pseudomonadati</taxon>
        <taxon>Pseudomonadota</taxon>
        <taxon>Gammaproteobacteria</taxon>
        <taxon>Lysobacterales</taxon>
        <taxon>Rhodanobacteraceae</taxon>
        <taxon>Dyella</taxon>
    </lineage>
</organism>
<dbReference type="RefSeq" id="WP_063673188.1">
    <property type="nucleotide sequence ID" value="NZ_CP014841.1"/>
</dbReference>
<dbReference type="OrthoDB" id="5955561at2"/>
<evidence type="ECO:0008006" key="4">
    <source>
        <dbReference type="Google" id="ProtNLM"/>
    </source>
</evidence>
<name>A0A160N2H8_9GAMM</name>
<sequence length="104" mass="11043">MRHARLILASCFALAALPAAAQHGMGGLANDAAIAIKNMKIADRNHDGLISREEAEKGPVPFIRAHFDQIDREHRGAVSVDDVKAYVRSLQPKPAAASSTNSGS</sequence>